<dbReference type="OrthoDB" id="360390at2759"/>
<dbReference type="PANTHER" id="PTHR12472">
    <property type="entry name" value="RAB3-GAP REGULATORY DOMAIN"/>
    <property type="match status" value="1"/>
</dbReference>
<dbReference type="AlphaFoldDB" id="A0A8S0QLY9"/>
<evidence type="ECO:0000256" key="1">
    <source>
        <dbReference type="SAM" id="Phobius"/>
    </source>
</evidence>
<dbReference type="Proteomes" id="UP000594638">
    <property type="component" value="Unassembled WGS sequence"/>
</dbReference>
<dbReference type="InterPro" id="IPR032839">
    <property type="entry name" value="RAB3GAP_N"/>
</dbReference>
<organism evidence="3 4">
    <name type="scientific">Olea europaea subsp. europaea</name>
    <dbReference type="NCBI Taxonomy" id="158383"/>
    <lineage>
        <taxon>Eukaryota</taxon>
        <taxon>Viridiplantae</taxon>
        <taxon>Streptophyta</taxon>
        <taxon>Embryophyta</taxon>
        <taxon>Tracheophyta</taxon>
        <taxon>Spermatophyta</taxon>
        <taxon>Magnoliopsida</taxon>
        <taxon>eudicotyledons</taxon>
        <taxon>Gunneridae</taxon>
        <taxon>Pentapetalae</taxon>
        <taxon>asterids</taxon>
        <taxon>lamiids</taxon>
        <taxon>Lamiales</taxon>
        <taxon>Oleaceae</taxon>
        <taxon>Oleeae</taxon>
        <taxon>Olea</taxon>
    </lineage>
</organism>
<name>A0A8S0QLY9_OLEEU</name>
<keyword evidence="4" id="KW-1185">Reference proteome</keyword>
<evidence type="ECO:0000313" key="3">
    <source>
        <dbReference type="EMBL" id="CAA2967973.1"/>
    </source>
</evidence>
<dbReference type="InterPro" id="IPR026059">
    <property type="entry name" value="Rab3GAP2"/>
</dbReference>
<keyword evidence="1" id="KW-1133">Transmembrane helix</keyword>
<protein>
    <submittedName>
        <fullName evidence="3">Rab3 GTPase-activating non-catalytic subunit</fullName>
    </submittedName>
</protein>
<comment type="caution">
    <text evidence="3">The sequence shown here is derived from an EMBL/GenBank/DDBJ whole genome shotgun (WGS) entry which is preliminary data.</text>
</comment>
<keyword evidence="1" id="KW-0812">Transmembrane</keyword>
<dbReference type="EMBL" id="CACTIH010001895">
    <property type="protein sequence ID" value="CAA2967973.1"/>
    <property type="molecule type" value="Genomic_DNA"/>
</dbReference>
<dbReference type="PANTHER" id="PTHR12472:SF0">
    <property type="entry name" value="RAB3 GTPASE-ACTIVATING PROTEIN NON-CATALYTIC SUBUNIT"/>
    <property type="match status" value="1"/>
</dbReference>
<feature type="transmembrane region" description="Helical" evidence="1">
    <location>
        <begin position="241"/>
        <end position="264"/>
    </location>
</feature>
<feature type="domain" description="Rab3-GAP regulatory subunit N-terminal" evidence="2">
    <location>
        <begin position="28"/>
        <end position="233"/>
    </location>
</feature>
<dbReference type="Pfam" id="PF14655">
    <property type="entry name" value="RAB3GAP2_N"/>
    <property type="match status" value="1"/>
</dbReference>
<gene>
    <name evidence="3" type="ORF">OLEA9_A104721</name>
</gene>
<proteinExistence type="predicted"/>
<keyword evidence="1" id="KW-0472">Membrane</keyword>
<accession>A0A8S0QLY9</accession>
<dbReference type="Gramene" id="OE9A104721T1">
    <property type="protein sequence ID" value="OE9A104721C1"/>
    <property type="gene ID" value="OE9A104721"/>
</dbReference>
<sequence length="294" mass="32300">MSRRLHTTDLGCIACDALTDLGAGKEGWLVDNPDLLISLDTHSVAFANRSLILILHWSSSNNGGPDPDKNRVIKIRPDLSPIESEYISAVEWLVFDDEVSSVLAVGTSCGYLLIYSLHGILIHKQIVNTGKILKLRVRGTKRDLTEDTSSEEVCVVMPGVIARFEGSDIQNMLQRWFQGTDSQSWNDSLDKIDLENSESSFTRLPYQLWNVSKYGPCSDAAITGVMPPPLMEIQGLGADEAFFLLGPLWLLILSLLLLASNLAFSWSPCLFDTLGPCPCPGLNSPWLSTFNDAG</sequence>
<evidence type="ECO:0000259" key="2">
    <source>
        <dbReference type="Pfam" id="PF14655"/>
    </source>
</evidence>
<evidence type="ECO:0000313" key="4">
    <source>
        <dbReference type="Proteomes" id="UP000594638"/>
    </source>
</evidence>
<reference evidence="3 4" key="1">
    <citation type="submission" date="2019-12" db="EMBL/GenBank/DDBJ databases">
        <authorList>
            <person name="Alioto T."/>
            <person name="Alioto T."/>
            <person name="Gomez Garrido J."/>
        </authorList>
    </citation>
    <scope>NUCLEOTIDE SEQUENCE [LARGE SCALE GENOMIC DNA]</scope>
</reference>